<evidence type="ECO:0000313" key="3">
    <source>
        <dbReference type="Proteomes" id="UP000191116"/>
    </source>
</evidence>
<gene>
    <name evidence="2" type="ORF">CZ814_03218</name>
</gene>
<dbReference type="Gene3D" id="2.30.31.10">
    <property type="entry name" value="Transcriptional Coactivator Pc4, Chain A"/>
    <property type="match status" value="1"/>
</dbReference>
<accession>A0A1T4UGP0</accession>
<proteinExistence type="predicted"/>
<sequence>MNSNYNPDKNQQQTERFQPPVHHQKPVNQQQPVHQNSNMIQDVSIYSHSYKIHGGKSALDVRATEKLRKSEENVIDKDGNKNLFHTIQLECAPKNDGQTRSYNWKRKVVLQLTDQELPLFICVCLGSLKKISFGNHGVGEEKNCKYFSLENQGIKLFMQAGNNSEKNKINLPIPINMPNAVHMGIIALEQYSKNFPSLSSDTVLKQVHYIGNVYCSFNHQEIKDKIPVN</sequence>
<reference evidence="2 3" key="1">
    <citation type="submission" date="2017-02" db="EMBL/GenBank/DDBJ databases">
        <authorList>
            <person name="Peterson S.W."/>
        </authorList>
    </citation>
    <scope>NUCLEOTIDE SEQUENCE [LARGE SCALE GENOMIC DNA]</scope>
    <source>
        <strain evidence="2 3">CECT 9189</strain>
    </source>
</reference>
<organism evidence="2 3">
    <name type="scientific">Photobacterium toruni</name>
    <dbReference type="NCBI Taxonomy" id="1935446"/>
    <lineage>
        <taxon>Bacteria</taxon>
        <taxon>Pseudomonadati</taxon>
        <taxon>Pseudomonadota</taxon>
        <taxon>Gammaproteobacteria</taxon>
        <taxon>Vibrionales</taxon>
        <taxon>Vibrionaceae</taxon>
        <taxon>Photobacterium</taxon>
    </lineage>
</organism>
<dbReference type="Proteomes" id="UP000191116">
    <property type="component" value="Unassembled WGS sequence"/>
</dbReference>
<evidence type="ECO:0000313" key="2">
    <source>
        <dbReference type="EMBL" id="SKA51813.1"/>
    </source>
</evidence>
<dbReference type="InterPro" id="IPR009044">
    <property type="entry name" value="ssDNA-bd_transcriptional_reg"/>
</dbReference>
<protein>
    <submittedName>
        <fullName evidence="2">Uncharacterized protein</fullName>
    </submittedName>
</protein>
<dbReference type="RefSeq" id="WP_080175940.1">
    <property type="nucleotide sequence ID" value="NZ_AP024856.1"/>
</dbReference>
<dbReference type="AlphaFoldDB" id="A0A1T4UGP0"/>
<name>A0A1T4UGP0_9GAMM</name>
<feature type="region of interest" description="Disordered" evidence="1">
    <location>
        <begin position="1"/>
        <end position="34"/>
    </location>
</feature>
<feature type="compositionally biased region" description="Polar residues" evidence="1">
    <location>
        <begin position="1"/>
        <end position="16"/>
    </location>
</feature>
<dbReference type="OrthoDB" id="6369226at2"/>
<dbReference type="GO" id="GO:0006355">
    <property type="term" value="P:regulation of DNA-templated transcription"/>
    <property type="evidence" value="ECO:0007669"/>
    <property type="project" value="InterPro"/>
</dbReference>
<evidence type="ECO:0000256" key="1">
    <source>
        <dbReference type="SAM" id="MobiDB-lite"/>
    </source>
</evidence>
<dbReference type="GO" id="GO:0003677">
    <property type="term" value="F:DNA binding"/>
    <property type="evidence" value="ECO:0007669"/>
    <property type="project" value="InterPro"/>
</dbReference>
<dbReference type="EMBL" id="FUWP01000023">
    <property type="protein sequence ID" value="SKA51813.1"/>
    <property type="molecule type" value="Genomic_DNA"/>
</dbReference>